<feature type="transmembrane region" description="Helical" evidence="2">
    <location>
        <begin position="85"/>
        <end position="106"/>
    </location>
</feature>
<gene>
    <name evidence="3" type="ORF">BN7_4763</name>
</gene>
<keyword evidence="2" id="KW-0812">Transmembrane</keyword>
<accession>K0KT09</accession>
<evidence type="ECO:0000256" key="2">
    <source>
        <dbReference type="SAM" id="Phobius"/>
    </source>
</evidence>
<keyword evidence="4" id="KW-1185">Reference proteome</keyword>
<dbReference type="InParanoid" id="K0KT09"/>
<dbReference type="EMBL" id="CAIF01000183">
    <property type="protein sequence ID" value="CCH45182.1"/>
    <property type="molecule type" value="Genomic_DNA"/>
</dbReference>
<name>K0KT09_WICCF</name>
<sequence>MSSSEQPQAPTNGEVNTTTGVDTPPPREQTELSRMFENRSITKWRIIWEGFRLVCLIIITIMVACLISKVNFDSGPNDIKSNYKTILNIFTNVLFLLIPILASYFISDDKIKQTFGDLIFLGAHKLLSFPSMVEARERVMISFVRICLCIGLLDVGIAAIVIEELIFNEDSK</sequence>
<evidence type="ECO:0000313" key="3">
    <source>
        <dbReference type="EMBL" id="CCH45182.1"/>
    </source>
</evidence>
<feature type="region of interest" description="Disordered" evidence="1">
    <location>
        <begin position="1"/>
        <end position="31"/>
    </location>
</feature>
<feature type="transmembrane region" description="Helical" evidence="2">
    <location>
        <begin position="50"/>
        <end position="70"/>
    </location>
</feature>
<dbReference type="HOGENOM" id="CLU_1556480_0_0_1"/>
<keyword evidence="2" id="KW-1133">Transmembrane helix</keyword>
<keyword evidence="2" id="KW-0472">Membrane</keyword>
<evidence type="ECO:0000313" key="4">
    <source>
        <dbReference type="Proteomes" id="UP000009328"/>
    </source>
</evidence>
<reference evidence="3 4" key="1">
    <citation type="journal article" date="2012" name="Eukaryot. Cell">
        <title>Draft genome sequence of Wickerhamomyces ciferrii NRRL Y-1031 F-60-10.</title>
        <authorList>
            <person name="Schneider J."/>
            <person name="Andrea H."/>
            <person name="Blom J."/>
            <person name="Jaenicke S."/>
            <person name="Ruckert C."/>
            <person name="Schorsch C."/>
            <person name="Szczepanowski R."/>
            <person name="Farwick M."/>
            <person name="Goesmann A."/>
            <person name="Puhler A."/>
            <person name="Schaffer S."/>
            <person name="Tauch A."/>
            <person name="Kohler T."/>
            <person name="Brinkrolf K."/>
        </authorList>
    </citation>
    <scope>NUCLEOTIDE SEQUENCE [LARGE SCALE GENOMIC DNA]</scope>
    <source>
        <strain evidence="4">ATCC 14091 / BCRC 22168 / CBS 111 / JCM 3599 / NBRC 0793 / NRRL Y-1031 F-60-10</strain>
    </source>
</reference>
<protein>
    <submittedName>
        <fullName evidence="3">Membrane protein</fullName>
    </submittedName>
</protein>
<evidence type="ECO:0000256" key="1">
    <source>
        <dbReference type="SAM" id="MobiDB-lite"/>
    </source>
</evidence>
<dbReference type="AlphaFoldDB" id="K0KT09"/>
<feature type="compositionally biased region" description="Polar residues" evidence="1">
    <location>
        <begin position="1"/>
        <end position="21"/>
    </location>
</feature>
<organism evidence="3 4">
    <name type="scientific">Wickerhamomyces ciferrii (strain ATCC 14091 / BCRC 22168 / CBS 111 / JCM 3599 / NBRC 0793 / NRRL Y-1031 F-60-10)</name>
    <name type="common">Yeast</name>
    <name type="synonym">Pichia ciferrii</name>
    <dbReference type="NCBI Taxonomy" id="1206466"/>
    <lineage>
        <taxon>Eukaryota</taxon>
        <taxon>Fungi</taxon>
        <taxon>Dikarya</taxon>
        <taxon>Ascomycota</taxon>
        <taxon>Saccharomycotina</taxon>
        <taxon>Saccharomycetes</taxon>
        <taxon>Phaffomycetales</taxon>
        <taxon>Wickerhamomycetaceae</taxon>
        <taxon>Wickerhamomyces</taxon>
    </lineage>
</organism>
<proteinExistence type="predicted"/>
<comment type="caution">
    <text evidence="3">The sequence shown here is derived from an EMBL/GenBank/DDBJ whole genome shotgun (WGS) entry which is preliminary data.</text>
</comment>
<dbReference type="Proteomes" id="UP000009328">
    <property type="component" value="Unassembled WGS sequence"/>
</dbReference>
<feature type="transmembrane region" description="Helical" evidence="2">
    <location>
        <begin position="142"/>
        <end position="162"/>
    </location>
</feature>